<dbReference type="PATRIC" id="fig|285.48.peg.3500"/>
<evidence type="ECO:0000256" key="1">
    <source>
        <dbReference type="SAM" id="Phobius"/>
    </source>
</evidence>
<evidence type="ECO:0000313" key="2">
    <source>
        <dbReference type="EMBL" id="KGH30901.1"/>
    </source>
</evidence>
<keyword evidence="1" id="KW-1133">Transmembrane helix</keyword>
<dbReference type="EMBL" id="AWOR01000037">
    <property type="protein sequence ID" value="KGH30901.1"/>
    <property type="molecule type" value="Genomic_DNA"/>
</dbReference>
<reference evidence="2 3" key="1">
    <citation type="submission" date="2013-09" db="EMBL/GenBank/DDBJ databases">
        <title>High correlation between genotypes and phenotypes of environmental bacteria Comamonas testosteroni strains.</title>
        <authorList>
            <person name="Liu L."/>
            <person name="Zhu W."/>
            <person name="Xia X."/>
            <person name="Xu B."/>
            <person name="Luo M."/>
            <person name="Wang G."/>
        </authorList>
    </citation>
    <scope>NUCLEOTIDE SEQUENCE [LARGE SCALE GENOMIC DNA]</scope>
    <source>
        <strain evidence="2 3">JL40</strain>
    </source>
</reference>
<dbReference type="RefSeq" id="WP_034367731.1">
    <property type="nucleotide sequence ID" value="NZ_AWOR01000037.1"/>
</dbReference>
<name>A0A096FKL4_COMTE</name>
<protein>
    <submittedName>
        <fullName evidence="2">Uncharacterized protein</fullName>
    </submittedName>
</protein>
<proteinExistence type="predicted"/>
<evidence type="ECO:0000313" key="3">
    <source>
        <dbReference type="Proteomes" id="UP000029553"/>
    </source>
</evidence>
<dbReference type="AlphaFoldDB" id="A0A096FKL4"/>
<organism evidence="2 3">
    <name type="scientific">Comamonas testosteroni</name>
    <name type="common">Pseudomonas testosteroni</name>
    <dbReference type="NCBI Taxonomy" id="285"/>
    <lineage>
        <taxon>Bacteria</taxon>
        <taxon>Pseudomonadati</taxon>
        <taxon>Pseudomonadota</taxon>
        <taxon>Betaproteobacteria</taxon>
        <taxon>Burkholderiales</taxon>
        <taxon>Comamonadaceae</taxon>
        <taxon>Comamonas</taxon>
    </lineage>
</organism>
<dbReference type="Proteomes" id="UP000029553">
    <property type="component" value="Unassembled WGS sequence"/>
</dbReference>
<feature type="transmembrane region" description="Helical" evidence="1">
    <location>
        <begin position="70"/>
        <end position="88"/>
    </location>
</feature>
<keyword evidence="1" id="KW-0812">Transmembrane</keyword>
<feature type="transmembrane region" description="Helical" evidence="1">
    <location>
        <begin position="6"/>
        <end position="26"/>
    </location>
</feature>
<gene>
    <name evidence="2" type="ORF">P353_08545</name>
</gene>
<feature type="transmembrane region" description="Helical" evidence="1">
    <location>
        <begin position="38"/>
        <end position="58"/>
    </location>
</feature>
<sequence length="96" mass="10165">MLKINVALLLLPYIFILLAGTFQLVTMTVKAIASSLRLTFLVTGVVVPYYAIEVAQAVVDSFAAGDTATAIGDIIAFAVMLEGAVTVLKTREKMAS</sequence>
<accession>A0A096FKL4</accession>
<keyword evidence="1" id="KW-0472">Membrane</keyword>
<comment type="caution">
    <text evidence="2">The sequence shown here is derived from an EMBL/GenBank/DDBJ whole genome shotgun (WGS) entry which is preliminary data.</text>
</comment>